<organism evidence="2 3">
    <name type="scientific">Athelia psychrophila</name>
    <dbReference type="NCBI Taxonomy" id="1759441"/>
    <lineage>
        <taxon>Eukaryota</taxon>
        <taxon>Fungi</taxon>
        <taxon>Dikarya</taxon>
        <taxon>Basidiomycota</taxon>
        <taxon>Agaricomycotina</taxon>
        <taxon>Agaricomycetes</taxon>
        <taxon>Agaricomycetidae</taxon>
        <taxon>Atheliales</taxon>
        <taxon>Atheliaceae</taxon>
        <taxon>Athelia</taxon>
    </lineage>
</organism>
<dbReference type="AlphaFoldDB" id="A0A166U808"/>
<evidence type="ECO:0000313" key="2">
    <source>
        <dbReference type="EMBL" id="KZP31417.1"/>
    </source>
</evidence>
<evidence type="ECO:0000256" key="1">
    <source>
        <dbReference type="SAM" id="MobiDB-lite"/>
    </source>
</evidence>
<gene>
    <name evidence="2" type="ORF">FIBSPDRAFT_883211</name>
</gene>
<feature type="region of interest" description="Disordered" evidence="1">
    <location>
        <begin position="1"/>
        <end position="21"/>
    </location>
</feature>
<dbReference type="EMBL" id="KV417489">
    <property type="protein sequence ID" value="KZP31417.1"/>
    <property type="molecule type" value="Genomic_DNA"/>
</dbReference>
<sequence>MGCHVGHGDAHHPSGSPYSRHGVDIGKPVNFDVVGLAMLTDIDTHIVEIQYSDKKSEFNSDAMLEKGTLRGLLTHDGPESGVAQNMLDLPLGHSTVQIPPRRTCYGLVHTFVMGVGITNTSHDLATCSMLRQLMAFWYCHLILGNNFGARTGFRVIMQTFTSRFFTIIEGKIVHTSYIWESILVGCRCSGQAYGIQAGGSGAGPHKRAKRGGHCTFLHLELDHLHHTSRPIQIDSRDWVSNQSEALRITPKKDIRIII</sequence>
<protein>
    <submittedName>
        <fullName evidence="2">Uncharacterized protein</fullName>
    </submittedName>
</protein>
<feature type="compositionally biased region" description="Basic and acidic residues" evidence="1">
    <location>
        <begin position="1"/>
        <end position="12"/>
    </location>
</feature>
<dbReference type="OrthoDB" id="3270451at2759"/>
<proteinExistence type="predicted"/>
<accession>A0A166U808</accession>
<name>A0A166U808_9AGAM</name>
<keyword evidence="3" id="KW-1185">Reference proteome</keyword>
<dbReference type="Proteomes" id="UP000076532">
    <property type="component" value="Unassembled WGS sequence"/>
</dbReference>
<evidence type="ECO:0000313" key="3">
    <source>
        <dbReference type="Proteomes" id="UP000076532"/>
    </source>
</evidence>
<reference evidence="2 3" key="1">
    <citation type="journal article" date="2016" name="Mol. Biol. Evol.">
        <title>Comparative Genomics of Early-Diverging Mushroom-Forming Fungi Provides Insights into the Origins of Lignocellulose Decay Capabilities.</title>
        <authorList>
            <person name="Nagy L.G."/>
            <person name="Riley R."/>
            <person name="Tritt A."/>
            <person name="Adam C."/>
            <person name="Daum C."/>
            <person name="Floudas D."/>
            <person name="Sun H."/>
            <person name="Yadav J.S."/>
            <person name="Pangilinan J."/>
            <person name="Larsson K.H."/>
            <person name="Matsuura K."/>
            <person name="Barry K."/>
            <person name="Labutti K."/>
            <person name="Kuo R."/>
            <person name="Ohm R.A."/>
            <person name="Bhattacharya S.S."/>
            <person name="Shirouzu T."/>
            <person name="Yoshinaga Y."/>
            <person name="Martin F.M."/>
            <person name="Grigoriev I.V."/>
            <person name="Hibbett D.S."/>
        </authorList>
    </citation>
    <scope>NUCLEOTIDE SEQUENCE [LARGE SCALE GENOMIC DNA]</scope>
    <source>
        <strain evidence="2 3">CBS 109695</strain>
    </source>
</reference>